<dbReference type="InterPro" id="IPR009057">
    <property type="entry name" value="Homeodomain-like_sf"/>
</dbReference>
<dbReference type="GO" id="GO:0003677">
    <property type="term" value="F:DNA binding"/>
    <property type="evidence" value="ECO:0007669"/>
    <property type="project" value="UniProtKB-UniRule"/>
</dbReference>
<sequence>MGNYDKTHQHILNVAWQLFSKHGFNETSTRQISSTCGIAIGTLFKHFDSKIAILEACLDLRFHDVLELAKETDIHRPPRLKINHYAQYFYQFYCLHHRFYKVLFSQRLFCKTFQQQHMELIQSLVFADQPQFNKVKAAILLDCYFMTLLYGLGAETPNTKLMLRTLSQKVSIF</sequence>
<proteinExistence type="predicted"/>
<dbReference type="PROSITE" id="PS50977">
    <property type="entry name" value="HTH_TETR_2"/>
    <property type="match status" value="1"/>
</dbReference>
<dbReference type="PATRIC" id="fig|570156.3.peg.4163"/>
<accession>A0A0P7EHC4</accession>
<dbReference type="PANTHER" id="PTHR43479:SF11">
    <property type="entry name" value="ACREF_ENVCD OPERON REPRESSOR-RELATED"/>
    <property type="match status" value="1"/>
</dbReference>
<dbReference type="EMBL" id="LJTC01000010">
    <property type="protein sequence ID" value="KPM82683.1"/>
    <property type="molecule type" value="Genomic_DNA"/>
</dbReference>
<dbReference type="OrthoDB" id="116240at2"/>
<evidence type="ECO:0000313" key="5">
    <source>
        <dbReference type="Proteomes" id="UP000050378"/>
    </source>
</evidence>
<dbReference type="InterPro" id="IPR050624">
    <property type="entry name" value="HTH-type_Tx_Regulator"/>
</dbReference>
<dbReference type="STRING" id="570156.AOG27_15360"/>
<reference evidence="4 5" key="1">
    <citation type="submission" date="2015-09" db="EMBL/GenBank/DDBJ databases">
        <title>Draft Genome Sequence of Pseudoalteromonas lipolytica UCD-48B.</title>
        <authorList>
            <person name="Krusor M."/>
            <person name="Coil D.A."/>
            <person name="Lang J.M."/>
            <person name="Eisen J.A."/>
            <person name="Alexiev A."/>
        </authorList>
    </citation>
    <scope>NUCLEOTIDE SEQUENCE [LARGE SCALE GENOMIC DNA]</scope>
    <source>
        <strain evidence="4 5">UCD-48B</strain>
    </source>
</reference>
<evidence type="ECO:0000259" key="3">
    <source>
        <dbReference type="PROSITE" id="PS50977"/>
    </source>
</evidence>
<keyword evidence="1 2" id="KW-0238">DNA-binding</keyword>
<comment type="caution">
    <text evidence="4">The sequence shown here is derived from an EMBL/GenBank/DDBJ whole genome shotgun (WGS) entry which is preliminary data.</text>
</comment>
<dbReference type="Gene3D" id="1.10.357.10">
    <property type="entry name" value="Tetracycline Repressor, domain 2"/>
    <property type="match status" value="1"/>
</dbReference>
<evidence type="ECO:0000256" key="1">
    <source>
        <dbReference type="ARBA" id="ARBA00023125"/>
    </source>
</evidence>
<dbReference type="SUPFAM" id="SSF46689">
    <property type="entry name" value="Homeodomain-like"/>
    <property type="match status" value="1"/>
</dbReference>
<gene>
    <name evidence="4" type="ORF">AOG27_15360</name>
</gene>
<dbReference type="Proteomes" id="UP000050378">
    <property type="component" value="Unassembled WGS sequence"/>
</dbReference>
<feature type="DNA-binding region" description="H-T-H motif" evidence="2">
    <location>
        <begin position="28"/>
        <end position="47"/>
    </location>
</feature>
<dbReference type="InterPro" id="IPR001647">
    <property type="entry name" value="HTH_TetR"/>
</dbReference>
<organism evidence="4 5">
    <name type="scientific">Pseudoalteromonas lipolytica</name>
    <dbReference type="NCBI Taxonomy" id="570156"/>
    <lineage>
        <taxon>Bacteria</taxon>
        <taxon>Pseudomonadati</taxon>
        <taxon>Pseudomonadota</taxon>
        <taxon>Gammaproteobacteria</taxon>
        <taxon>Alteromonadales</taxon>
        <taxon>Pseudoalteromonadaceae</taxon>
        <taxon>Pseudoalteromonas</taxon>
    </lineage>
</organism>
<dbReference type="PANTHER" id="PTHR43479">
    <property type="entry name" value="ACREF/ENVCD OPERON REPRESSOR-RELATED"/>
    <property type="match status" value="1"/>
</dbReference>
<dbReference type="InterPro" id="IPR023772">
    <property type="entry name" value="DNA-bd_HTH_TetR-type_CS"/>
</dbReference>
<dbReference type="RefSeq" id="WP_054553889.1">
    <property type="nucleotide sequence ID" value="NZ_LJTC01000010.1"/>
</dbReference>
<evidence type="ECO:0000256" key="2">
    <source>
        <dbReference type="PROSITE-ProRule" id="PRU00335"/>
    </source>
</evidence>
<dbReference type="AlphaFoldDB" id="A0A0P7EHC4"/>
<feature type="domain" description="HTH tetR-type" evidence="3">
    <location>
        <begin position="5"/>
        <end position="65"/>
    </location>
</feature>
<protein>
    <recommendedName>
        <fullName evidence="3">HTH tetR-type domain-containing protein</fullName>
    </recommendedName>
</protein>
<dbReference type="Pfam" id="PF00440">
    <property type="entry name" value="TetR_N"/>
    <property type="match status" value="1"/>
</dbReference>
<dbReference type="PRINTS" id="PR00455">
    <property type="entry name" value="HTHTETR"/>
</dbReference>
<name>A0A0P7EHC4_9GAMM</name>
<dbReference type="PROSITE" id="PS01081">
    <property type="entry name" value="HTH_TETR_1"/>
    <property type="match status" value="1"/>
</dbReference>
<evidence type="ECO:0000313" key="4">
    <source>
        <dbReference type="EMBL" id="KPM82683.1"/>
    </source>
</evidence>